<feature type="transmembrane region" description="Helical" evidence="6">
    <location>
        <begin position="6"/>
        <end position="25"/>
    </location>
</feature>
<dbReference type="InterPro" id="IPR001107">
    <property type="entry name" value="Band_7"/>
</dbReference>
<evidence type="ECO:0000256" key="6">
    <source>
        <dbReference type="SAM" id="Phobius"/>
    </source>
</evidence>
<feature type="region of interest" description="Disordered" evidence="5">
    <location>
        <begin position="487"/>
        <end position="549"/>
    </location>
</feature>
<keyword evidence="9" id="KW-1185">Reference proteome</keyword>
<sequence>MDTLLLGGAGLVAVLVILLIAYIVFRRSYRVAAPNEALIITGGKQRSRGGDVGLDEGSRVVVGGRAFVRPLFDRAHTLSLSSRQILVEIEALSSNDIPLKLRGVAQIKIGERTTDVRKAAQRFLDQQDDIDSYSQEVLSGTMRSAVGTLTVETILRDRKSFAEKVQEDALDSMNNQGLVIDTFQITSIADDGGSYLEDLGKPEAAAAAKRAAIAESEATRQATEARNADQEAIAESQKALELRQAAIQRETAREKAEAEAAEDLARAQQEQRILEEKQKIAEQQNELRERELVAEIRKPADAKKYEVERQADAQRYQAGQKADAQRYAREQDSEAALAEEKNRAAAVEAAGRAEAASVRARGEAEAETAAAKGRAEAESAAALGRAEAESTAARGRAEAESIEAAAEAYAKYNDAAVLSQILEALPKVAHEVAAPYGNIENLSVVSSDGESKLSKNVAVGMQETLRMVQSTTGLDLGEFLQNAMASRTEAGGGSTGRSGTTGGTGTGRSGSARSAEGTAPEAVTGAADTARAASASGAAGAHDGEDATQ</sequence>
<dbReference type="PANTHER" id="PTHR13806">
    <property type="entry name" value="FLOTILLIN-RELATED"/>
    <property type="match status" value="1"/>
</dbReference>
<reference evidence="8 9" key="1">
    <citation type="journal article" date="2019" name="Int. J. Syst. Evol. Microbiol.">
        <title>The Global Catalogue of Microorganisms (GCM) 10K type strain sequencing project: providing services to taxonomists for standard genome sequencing and annotation.</title>
        <authorList>
            <consortium name="The Broad Institute Genomics Platform"/>
            <consortium name="The Broad Institute Genome Sequencing Center for Infectious Disease"/>
            <person name="Wu L."/>
            <person name="Ma J."/>
        </authorList>
    </citation>
    <scope>NUCLEOTIDE SEQUENCE [LARGE SCALE GENOMIC DNA]</scope>
    <source>
        <strain evidence="8 9">JCM 15900</strain>
    </source>
</reference>
<dbReference type="Pfam" id="PF01145">
    <property type="entry name" value="Band_7"/>
    <property type="match status" value="1"/>
</dbReference>
<feature type="compositionally biased region" description="Gly residues" evidence="5">
    <location>
        <begin position="490"/>
        <end position="508"/>
    </location>
</feature>
<gene>
    <name evidence="8" type="ORF">GCM10009823_09930</name>
</gene>
<dbReference type="SUPFAM" id="SSF117892">
    <property type="entry name" value="Band 7/SPFH domain"/>
    <property type="match status" value="1"/>
</dbReference>
<comment type="similarity">
    <text evidence="2">Belongs to the band 7/mec-2 family. Flotillin subfamily.</text>
</comment>
<dbReference type="Proteomes" id="UP001500984">
    <property type="component" value="Unassembled WGS sequence"/>
</dbReference>
<evidence type="ECO:0000256" key="2">
    <source>
        <dbReference type="ARBA" id="ARBA00007161"/>
    </source>
</evidence>
<dbReference type="InterPro" id="IPR031905">
    <property type="entry name" value="Flotillin_C"/>
</dbReference>
<dbReference type="EMBL" id="BAAAPZ010000003">
    <property type="protein sequence ID" value="GAA2092276.1"/>
    <property type="molecule type" value="Genomic_DNA"/>
</dbReference>
<feature type="domain" description="Band 7" evidence="7">
    <location>
        <begin position="27"/>
        <end position="211"/>
    </location>
</feature>
<dbReference type="InterPro" id="IPR027705">
    <property type="entry name" value="Flotillin_fam"/>
</dbReference>
<protein>
    <submittedName>
        <fullName evidence="8">Flotillin family protein</fullName>
    </submittedName>
</protein>
<name>A0ABN2WJ04_9MICO</name>
<evidence type="ECO:0000256" key="5">
    <source>
        <dbReference type="SAM" id="MobiDB-lite"/>
    </source>
</evidence>
<dbReference type="Gene3D" id="3.30.479.30">
    <property type="entry name" value="Band 7 domain"/>
    <property type="match status" value="1"/>
</dbReference>
<evidence type="ECO:0000313" key="9">
    <source>
        <dbReference type="Proteomes" id="UP001500984"/>
    </source>
</evidence>
<evidence type="ECO:0000256" key="4">
    <source>
        <dbReference type="SAM" id="Coils"/>
    </source>
</evidence>
<proteinExistence type="inferred from homology"/>
<feature type="compositionally biased region" description="Low complexity" evidence="5">
    <location>
        <begin position="509"/>
        <end position="541"/>
    </location>
</feature>
<feature type="coiled-coil region" evidence="4">
    <location>
        <begin position="242"/>
        <end position="293"/>
    </location>
</feature>
<dbReference type="RefSeq" id="WP_344335783.1">
    <property type="nucleotide sequence ID" value="NZ_BAAAPZ010000003.1"/>
</dbReference>
<dbReference type="InterPro" id="IPR036013">
    <property type="entry name" value="Band_7/SPFH_dom_sf"/>
</dbReference>
<dbReference type="SMART" id="SM00244">
    <property type="entry name" value="PHB"/>
    <property type="match status" value="1"/>
</dbReference>
<organism evidence="8 9">
    <name type="scientific">Brevibacterium salitolerans</name>
    <dbReference type="NCBI Taxonomy" id="1403566"/>
    <lineage>
        <taxon>Bacteria</taxon>
        <taxon>Bacillati</taxon>
        <taxon>Actinomycetota</taxon>
        <taxon>Actinomycetes</taxon>
        <taxon>Micrococcales</taxon>
        <taxon>Brevibacteriaceae</taxon>
        <taxon>Brevibacterium</taxon>
    </lineage>
</organism>
<evidence type="ECO:0000313" key="8">
    <source>
        <dbReference type="EMBL" id="GAA2092276.1"/>
    </source>
</evidence>
<keyword evidence="4" id="KW-0175">Coiled coil</keyword>
<keyword evidence="3 6" id="KW-0472">Membrane</keyword>
<keyword evidence="6" id="KW-0812">Transmembrane</keyword>
<dbReference type="CDD" id="cd03399">
    <property type="entry name" value="SPFH_flotillin"/>
    <property type="match status" value="1"/>
</dbReference>
<dbReference type="Pfam" id="PF15975">
    <property type="entry name" value="Flot"/>
    <property type="match status" value="1"/>
</dbReference>
<keyword evidence="6" id="KW-1133">Transmembrane helix</keyword>
<dbReference type="PANTHER" id="PTHR13806:SF46">
    <property type="entry name" value="FLOTILLIN-1-RELATED"/>
    <property type="match status" value="1"/>
</dbReference>
<comment type="subcellular location">
    <subcellularLocation>
        <location evidence="1">Membrane</location>
    </subcellularLocation>
</comment>
<evidence type="ECO:0000256" key="3">
    <source>
        <dbReference type="ARBA" id="ARBA00023136"/>
    </source>
</evidence>
<accession>A0ABN2WJ04</accession>
<evidence type="ECO:0000259" key="7">
    <source>
        <dbReference type="SMART" id="SM00244"/>
    </source>
</evidence>
<evidence type="ECO:0000256" key="1">
    <source>
        <dbReference type="ARBA" id="ARBA00004370"/>
    </source>
</evidence>
<comment type="caution">
    <text evidence="8">The sequence shown here is derived from an EMBL/GenBank/DDBJ whole genome shotgun (WGS) entry which is preliminary data.</text>
</comment>